<dbReference type="InterPro" id="IPR055298">
    <property type="entry name" value="AtLOH3-like"/>
</dbReference>
<sequence>MHHPIRKVLQEIGDDPEYKESGKAEMALCSLESFEFVFLAYLLDTIFGYTDDLNCALQKRDQDIVNAISLISLAKTQLELLREDDGWESFLADATSFF</sequence>
<dbReference type="Proteomes" id="UP000243499">
    <property type="component" value="Chromosome 6"/>
</dbReference>
<dbReference type="EMBL" id="CM008051">
    <property type="protein sequence ID" value="PVH36942.1"/>
    <property type="molecule type" value="Genomic_DNA"/>
</dbReference>
<proteinExistence type="predicted"/>
<evidence type="ECO:0000313" key="1">
    <source>
        <dbReference type="EMBL" id="PVH36942.1"/>
    </source>
</evidence>
<accession>A0A2T8IH01</accession>
<name>A0A2T8IH01_9POAL</name>
<reference evidence="1" key="1">
    <citation type="submission" date="2018-04" db="EMBL/GenBank/DDBJ databases">
        <title>WGS assembly of Panicum hallii.</title>
        <authorList>
            <person name="Lovell J."/>
            <person name="Jenkins J."/>
            <person name="Lowry D."/>
            <person name="Mamidi S."/>
            <person name="Sreedasyam A."/>
            <person name="Weng X."/>
            <person name="Barry K."/>
            <person name="Bonette J."/>
            <person name="Campitelli B."/>
            <person name="Daum C."/>
            <person name="Gordon S."/>
            <person name="Gould B."/>
            <person name="Lipzen A."/>
            <person name="Macqueen A."/>
            <person name="Palacio-Mejia J."/>
            <person name="Plott C."/>
            <person name="Shakirov E."/>
            <person name="Shu S."/>
            <person name="Yoshinaga Y."/>
            <person name="Zane M."/>
            <person name="Rokhsar D."/>
            <person name="Grimwood J."/>
            <person name="Schmutz J."/>
            <person name="Juenger T."/>
        </authorList>
    </citation>
    <scope>NUCLEOTIDE SEQUENCE [LARGE SCALE GENOMIC DNA]</scope>
    <source>
        <strain evidence="1">FIL2</strain>
    </source>
</reference>
<protein>
    <submittedName>
        <fullName evidence="1">Uncharacterized protein</fullName>
    </submittedName>
</protein>
<organism evidence="1">
    <name type="scientific">Panicum hallii</name>
    <dbReference type="NCBI Taxonomy" id="206008"/>
    <lineage>
        <taxon>Eukaryota</taxon>
        <taxon>Viridiplantae</taxon>
        <taxon>Streptophyta</taxon>
        <taxon>Embryophyta</taxon>
        <taxon>Tracheophyta</taxon>
        <taxon>Spermatophyta</taxon>
        <taxon>Magnoliopsida</taxon>
        <taxon>Liliopsida</taxon>
        <taxon>Poales</taxon>
        <taxon>Poaceae</taxon>
        <taxon>PACMAD clade</taxon>
        <taxon>Panicoideae</taxon>
        <taxon>Panicodae</taxon>
        <taxon>Paniceae</taxon>
        <taxon>Panicinae</taxon>
        <taxon>Panicum</taxon>
        <taxon>Panicum sect. Panicum</taxon>
    </lineage>
</organism>
<dbReference type="AlphaFoldDB" id="A0A2T8IH01"/>
<gene>
    <name evidence="1" type="ORF">PAHAL_6G202900</name>
</gene>
<dbReference type="PANTHER" id="PTHR11697:SF230">
    <property type="entry name" value="ZINC FINGER, MYM DOMAIN CONTAINING 1"/>
    <property type="match status" value="1"/>
</dbReference>
<dbReference type="PANTHER" id="PTHR11697">
    <property type="entry name" value="GENERAL TRANSCRIPTION FACTOR 2-RELATED ZINC FINGER PROTEIN"/>
    <property type="match status" value="1"/>
</dbReference>
<dbReference type="Gramene" id="PVH36942">
    <property type="protein sequence ID" value="PVH36942"/>
    <property type="gene ID" value="PAHAL_6G202900"/>
</dbReference>